<comment type="similarity">
    <text evidence="2">Belongs to the CorA metal ion transporter (MIT) (TC 1.A.35.5) family.</text>
</comment>
<dbReference type="FunFam" id="2.40.128.330:FF:000001">
    <property type="entry name" value="Magnesium transporter MRS2-1"/>
    <property type="match status" value="1"/>
</dbReference>
<reference evidence="9" key="2">
    <citation type="submission" date="2019-07" db="EMBL/GenBank/DDBJ databases">
        <authorList>
            <person name="Yang Y."/>
            <person name="Bocs S."/>
            <person name="Baudouin L."/>
        </authorList>
    </citation>
    <scope>NUCLEOTIDE SEQUENCE</scope>
    <source>
        <tissue evidence="9">Spear leaf of Hainan Tall coconut</tissue>
    </source>
</reference>
<dbReference type="GO" id="GO:0016020">
    <property type="term" value="C:membrane"/>
    <property type="evidence" value="ECO:0007669"/>
    <property type="project" value="UniProtKB-SubCell"/>
</dbReference>
<evidence type="ECO:0000256" key="7">
    <source>
        <dbReference type="ARBA" id="ARBA00023136"/>
    </source>
</evidence>
<dbReference type="AlphaFoldDB" id="A0A8K0I1F0"/>
<evidence type="ECO:0000256" key="3">
    <source>
        <dbReference type="ARBA" id="ARBA00022448"/>
    </source>
</evidence>
<dbReference type="InterPro" id="IPR039204">
    <property type="entry name" value="MRS2-like"/>
</dbReference>
<proteinExistence type="inferred from homology"/>
<dbReference type="EMBL" id="CM017874">
    <property type="protein sequence ID" value="KAG1334082.1"/>
    <property type="molecule type" value="Genomic_DNA"/>
</dbReference>
<dbReference type="OrthoDB" id="10251508at2759"/>
<accession>A0A8K0I1F0</accession>
<name>A0A8K0I1F0_COCNU</name>
<dbReference type="Pfam" id="PF22099">
    <property type="entry name" value="MRS2-like"/>
    <property type="match status" value="1"/>
</dbReference>
<reference evidence="9" key="1">
    <citation type="journal article" date="2017" name="Gigascience">
        <title>The genome draft of coconut (Cocos nucifera).</title>
        <authorList>
            <person name="Xiao Y."/>
            <person name="Xu P."/>
            <person name="Fan H."/>
            <person name="Baudouin L."/>
            <person name="Xia W."/>
            <person name="Bocs S."/>
            <person name="Xu J."/>
            <person name="Li Q."/>
            <person name="Guo A."/>
            <person name="Zhou L."/>
            <person name="Li J."/>
            <person name="Wu Y."/>
            <person name="Ma Z."/>
            <person name="Armero A."/>
            <person name="Issali A.E."/>
            <person name="Liu N."/>
            <person name="Peng M."/>
            <person name="Yang Y."/>
        </authorList>
    </citation>
    <scope>NUCLEOTIDE SEQUENCE</scope>
    <source>
        <tissue evidence="9">Spear leaf of Hainan Tall coconut</tissue>
    </source>
</reference>
<comment type="subcellular location">
    <subcellularLocation>
        <location evidence="1">Membrane</location>
        <topology evidence="1">Multi-pass membrane protein</topology>
    </subcellularLocation>
</comment>
<feature type="region of interest" description="Disordered" evidence="8">
    <location>
        <begin position="115"/>
        <end position="134"/>
    </location>
</feature>
<dbReference type="Proteomes" id="UP000797356">
    <property type="component" value="Chromosome 3"/>
</dbReference>
<evidence type="ECO:0000256" key="4">
    <source>
        <dbReference type="ARBA" id="ARBA00022692"/>
    </source>
</evidence>
<dbReference type="GO" id="GO:0015095">
    <property type="term" value="F:magnesium ion transmembrane transporter activity"/>
    <property type="evidence" value="ECO:0007669"/>
    <property type="project" value="TreeGrafter"/>
</dbReference>
<keyword evidence="4" id="KW-0812">Transmembrane</keyword>
<dbReference type="Gene3D" id="2.40.128.330">
    <property type="match status" value="1"/>
</dbReference>
<feature type="compositionally biased region" description="Basic and acidic residues" evidence="8">
    <location>
        <begin position="121"/>
        <end position="134"/>
    </location>
</feature>
<evidence type="ECO:0000313" key="10">
    <source>
        <dbReference type="Proteomes" id="UP000797356"/>
    </source>
</evidence>
<gene>
    <name evidence="9" type="ORF">COCNU_03G002010</name>
</gene>
<evidence type="ECO:0000256" key="2">
    <source>
        <dbReference type="ARBA" id="ARBA00007535"/>
    </source>
</evidence>
<keyword evidence="3" id="KW-0813">Transport</keyword>
<evidence type="ECO:0000256" key="8">
    <source>
        <dbReference type="SAM" id="MobiDB-lite"/>
    </source>
</evidence>
<keyword evidence="7" id="KW-0472">Membrane</keyword>
<evidence type="ECO:0000256" key="6">
    <source>
        <dbReference type="ARBA" id="ARBA00023065"/>
    </source>
</evidence>
<protein>
    <submittedName>
        <fullName evidence="9">Magnesium transporter MRS2-I-like</fullName>
    </submittedName>
</protein>
<dbReference type="PANTHER" id="PTHR13890:SF31">
    <property type="entry name" value="MAGNESIUM TRANSPORTER MRS2-2-RELATED"/>
    <property type="match status" value="1"/>
</dbReference>
<organism evidence="9 10">
    <name type="scientific">Cocos nucifera</name>
    <name type="common">Coconut palm</name>
    <dbReference type="NCBI Taxonomy" id="13894"/>
    <lineage>
        <taxon>Eukaryota</taxon>
        <taxon>Viridiplantae</taxon>
        <taxon>Streptophyta</taxon>
        <taxon>Embryophyta</taxon>
        <taxon>Tracheophyta</taxon>
        <taxon>Spermatophyta</taxon>
        <taxon>Magnoliopsida</taxon>
        <taxon>Liliopsida</taxon>
        <taxon>Arecaceae</taxon>
        <taxon>Arecoideae</taxon>
        <taxon>Cocoseae</taxon>
        <taxon>Attaleinae</taxon>
        <taxon>Cocos</taxon>
    </lineage>
</organism>
<comment type="caution">
    <text evidence="9">The sequence shown here is derived from an EMBL/GenBank/DDBJ whole genome shotgun (WGS) entry which is preliminary data.</text>
</comment>
<evidence type="ECO:0000256" key="5">
    <source>
        <dbReference type="ARBA" id="ARBA00022989"/>
    </source>
</evidence>
<sequence length="157" mass="17338">MARDDAAVAVGDAQIALKKKTALSGSWMLLDCTGKGTILDADKYAIMYRVQIHARDLRILDPLLSYPSTILGRERAIVLNLEHIKAIITAEEVLLRDPMDGNVSPIVEELHSRLPPASVHQVHEDGRENLSGQHEEAANEDGMLYMLPFLVSSELVK</sequence>
<dbReference type="PANTHER" id="PTHR13890">
    <property type="entry name" value="RNA SPLICING PROTEIN MRS2, MITOCHONDRIAL"/>
    <property type="match status" value="1"/>
</dbReference>
<evidence type="ECO:0000313" key="9">
    <source>
        <dbReference type="EMBL" id="KAG1334082.1"/>
    </source>
</evidence>
<evidence type="ECO:0000256" key="1">
    <source>
        <dbReference type="ARBA" id="ARBA00004141"/>
    </source>
</evidence>
<keyword evidence="10" id="KW-1185">Reference proteome</keyword>
<keyword evidence="5" id="KW-1133">Transmembrane helix</keyword>
<keyword evidence="6" id="KW-0406">Ion transport</keyword>